<evidence type="ECO:0000313" key="3">
    <source>
        <dbReference type="Proteomes" id="UP000033140"/>
    </source>
</evidence>
<evidence type="ECO:0000313" key="2">
    <source>
        <dbReference type="EMBL" id="GAO48240.1"/>
    </source>
</evidence>
<dbReference type="InterPro" id="IPR056146">
    <property type="entry name" value="DUF7729"/>
</dbReference>
<evidence type="ECO:0000259" key="1">
    <source>
        <dbReference type="Pfam" id="PF24855"/>
    </source>
</evidence>
<organism evidence="2 3">
    <name type="scientific">Saitoella complicata (strain BCRC 22490 / CBS 7301 / JCM 7358 / NBRC 10748 / NRRL Y-17804)</name>
    <dbReference type="NCBI Taxonomy" id="698492"/>
    <lineage>
        <taxon>Eukaryota</taxon>
        <taxon>Fungi</taxon>
        <taxon>Dikarya</taxon>
        <taxon>Ascomycota</taxon>
        <taxon>Taphrinomycotina</taxon>
        <taxon>Taphrinomycotina incertae sedis</taxon>
        <taxon>Saitoella</taxon>
    </lineage>
</organism>
<dbReference type="EMBL" id="BACD03000013">
    <property type="protein sequence ID" value="GAO48240.1"/>
    <property type="molecule type" value="Genomic_DNA"/>
</dbReference>
<dbReference type="Pfam" id="PF24855">
    <property type="entry name" value="DUF7729"/>
    <property type="match status" value="1"/>
</dbReference>
<feature type="domain" description="DUF7729" evidence="1">
    <location>
        <begin position="72"/>
        <end position="244"/>
    </location>
</feature>
<dbReference type="PANTHER" id="PTHR39460">
    <property type="entry name" value="EXPRESSED PROTEIN"/>
    <property type="match status" value="1"/>
</dbReference>
<accession>A0A0E9NFQ2</accession>
<proteinExistence type="predicted"/>
<dbReference type="PANTHER" id="PTHR39460:SF1">
    <property type="entry name" value="C6 TRANSCRIPTION FACTOR"/>
    <property type="match status" value="1"/>
</dbReference>
<reference evidence="2 3" key="1">
    <citation type="journal article" date="2011" name="J. Gen. Appl. Microbiol.">
        <title>Draft genome sequencing of the enigmatic yeast Saitoella complicata.</title>
        <authorList>
            <person name="Nishida H."/>
            <person name="Hamamoto M."/>
            <person name="Sugiyama J."/>
        </authorList>
    </citation>
    <scope>NUCLEOTIDE SEQUENCE [LARGE SCALE GENOMIC DNA]</scope>
    <source>
        <strain evidence="2 3">NRRL Y-17804</strain>
    </source>
</reference>
<name>A0A0E9NFQ2_SAICN</name>
<reference evidence="2 3" key="3">
    <citation type="journal article" date="2015" name="Genome Announc.">
        <title>Draft Genome Sequence of the Archiascomycetous Yeast Saitoella complicata.</title>
        <authorList>
            <person name="Yamauchi K."/>
            <person name="Kondo S."/>
            <person name="Hamamoto M."/>
            <person name="Takahashi Y."/>
            <person name="Ogura Y."/>
            <person name="Hayashi T."/>
            <person name="Nishida H."/>
        </authorList>
    </citation>
    <scope>NUCLEOTIDE SEQUENCE [LARGE SCALE GENOMIC DNA]</scope>
    <source>
        <strain evidence="2 3">NRRL Y-17804</strain>
    </source>
</reference>
<comment type="caution">
    <text evidence="2">The sequence shown here is derived from an EMBL/GenBank/DDBJ whole genome shotgun (WGS) entry which is preliminary data.</text>
</comment>
<gene>
    <name evidence="2" type="ORF">G7K_2420-t1</name>
</gene>
<protein>
    <recommendedName>
        <fullName evidence="1">DUF7729 domain-containing protein</fullName>
    </recommendedName>
</protein>
<dbReference type="Proteomes" id="UP000033140">
    <property type="component" value="Unassembled WGS sequence"/>
</dbReference>
<dbReference type="AlphaFoldDB" id="A0A0E9NFQ2"/>
<reference evidence="2 3" key="2">
    <citation type="journal article" date="2014" name="J. Gen. Appl. Microbiol.">
        <title>The early diverging ascomycetous budding yeast Saitoella complicata has three histone deacetylases belonging to the Clr6, Hos2, and Rpd3 lineages.</title>
        <authorList>
            <person name="Nishida H."/>
            <person name="Matsumoto T."/>
            <person name="Kondo S."/>
            <person name="Hamamoto M."/>
            <person name="Yoshikawa H."/>
        </authorList>
    </citation>
    <scope>NUCLEOTIDE SEQUENCE [LARGE SCALE GENOMIC DNA]</scope>
    <source>
        <strain evidence="2 3">NRRL Y-17804</strain>
    </source>
</reference>
<keyword evidence="3" id="KW-1185">Reference proteome</keyword>
<sequence length="340" mass="36618">MHKRTPYSIDTLYAHDGAFRTSEMMKMNVILSMFLIFAAFSSCVTFASPAPASSTLSTSTTSSSSSTTSLLPFDAKLGTNYTQPSCLAFLSSLQQNASFTSCLPFSFLLTSTSFFNIERAGAFAVSSALDQVCSVKPDKCSAVLGELEKELEVECEVDLGRRQPVAVGVQQAFQAWEVEFVTGCLKDPTTGSYCFSTAITFTSPADSYLYFLPLGSTYPGGARPTCSNCTLMVVETYDSYEVQGVDTVKGVIGIGCGDAFLDEAGSESGMGSLQLSECVVPAIPYARLRTKQQNKTRDERCQGRHIPRLSSAEEATRDLRRSLPVSSFSVAIVTFGPLFG</sequence>